<comment type="similarity">
    <text evidence="1">Belongs to the RelE toxin family.</text>
</comment>
<dbReference type="NCBIfam" id="TIGR01552">
    <property type="entry name" value="phd_fam"/>
    <property type="match status" value="1"/>
</dbReference>
<proteinExistence type="inferred from homology"/>
<dbReference type="PANTHER" id="PTHR35601:SF1">
    <property type="entry name" value="TOXIN RELE"/>
    <property type="match status" value="1"/>
</dbReference>
<dbReference type="PANTHER" id="PTHR35601">
    <property type="entry name" value="TOXIN RELE"/>
    <property type="match status" value="1"/>
</dbReference>
<dbReference type="EMBL" id="CZPZ01000008">
    <property type="protein sequence ID" value="CUS34359.1"/>
    <property type="molecule type" value="Genomic_DNA"/>
</dbReference>
<dbReference type="STRING" id="1742973.COMA2_160105"/>
<name>A0A0S4L9I4_9BACT</name>
<dbReference type="SUPFAM" id="SSF143120">
    <property type="entry name" value="YefM-like"/>
    <property type="match status" value="1"/>
</dbReference>
<dbReference type="SUPFAM" id="SSF143011">
    <property type="entry name" value="RelE-like"/>
    <property type="match status" value="1"/>
</dbReference>
<accession>A0A0S4L9I4</accession>
<sequence length="172" mass="19339">MAHLAASKARQGFADTINRAGYGKERVVVRWRGKEIAAVVPIDDLRLLEELEDRIDLTDAWAALAETKKKGARPLDVILKDFGFWVSMAYSILLAPPAERQLKASAQATQKRIITRLKTLQCNPCPQGLTKLAGESNLYPIRDGSYRVIYTIQDKELIVLVVKTGDRKEVYR</sequence>
<dbReference type="Proteomes" id="UP000198736">
    <property type="component" value="Unassembled WGS sequence"/>
</dbReference>
<evidence type="ECO:0000313" key="4">
    <source>
        <dbReference type="EMBL" id="CUS34359.1"/>
    </source>
</evidence>
<keyword evidence="5" id="KW-1185">Reference proteome</keyword>
<dbReference type="RefSeq" id="WP_245630901.1">
    <property type="nucleotide sequence ID" value="NZ_CZPZ01000008.1"/>
</dbReference>
<evidence type="ECO:0000256" key="2">
    <source>
        <dbReference type="ARBA" id="ARBA00009981"/>
    </source>
</evidence>
<evidence type="ECO:0000256" key="3">
    <source>
        <dbReference type="ARBA" id="ARBA00022649"/>
    </source>
</evidence>
<dbReference type="InterPro" id="IPR036165">
    <property type="entry name" value="YefM-like_sf"/>
</dbReference>
<keyword evidence="3" id="KW-1277">Toxin-antitoxin system</keyword>
<evidence type="ECO:0000313" key="5">
    <source>
        <dbReference type="Proteomes" id="UP000198736"/>
    </source>
</evidence>
<protein>
    <submittedName>
        <fullName evidence="4">Antitoxin of toxin-antitoxin system (Modular protein)</fullName>
    </submittedName>
</protein>
<dbReference type="InterPro" id="IPR007712">
    <property type="entry name" value="RelE/ParE_toxin"/>
</dbReference>
<dbReference type="Pfam" id="PF05016">
    <property type="entry name" value="ParE_toxin"/>
    <property type="match status" value="1"/>
</dbReference>
<dbReference type="InterPro" id="IPR035093">
    <property type="entry name" value="RelE/ParE_toxin_dom_sf"/>
</dbReference>
<reference evidence="5" key="1">
    <citation type="submission" date="2015-10" db="EMBL/GenBank/DDBJ databases">
        <authorList>
            <person name="Luecker S."/>
            <person name="Luecker S."/>
        </authorList>
    </citation>
    <scope>NUCLEOTIDE SEQUENCE [LARGE SCALE GENOMIC DNA]</scope>
</reference>
<evidence type="ECO:0000256" key="1">
    <source>
        <dbReference type="ARBA" id="ARBA00006226"/>
    </source>
</evidence>
<organism evidence="4 5">
    <name type="scientific">Candidatus Nitrospira nitrificans</name>
    <dbReference type="NCBI Taxonomy" id="1742973"/>
    <lineage>
        <taxon>Bacteria</taxon>
        <taxon>Pseudomonadati</taxon>
        <taxon>Nitrospirota</taxon>
        <taxon>Nitrospiria</taxon>
        <taxon>Nitrospirales</taxon>
        <taxon>Nitrospiraceae</taxon>
        <taxon>Nitrospira</taxon>
    </lineage>
</organism>
<gene>
    <name evidence="4" type="ORF">COMA2_160105</name>
</gene>
<comment type="similarity">
    <text evidence="2">Belongs to the phD/YefM antitoxin family.</text>
</comment>
<dbReference type="Gene3D" id="3.30.2310.20">
    <property type="entry name" value="RelE-like"/>
    <property type="match status" value="1"/>
</dbReference>
<dbReference type="AlphaFoldDB" id="A0A0S4L9I4"/>